<feature type="transmembrane region" description="Helical" evidence="1">
    <location>
        <begin position="60"/>
        <end position="81"/>
    </location>
</feature>
<reference evidence="2 3" key="1">
    <citation type="submission" date="2011-11" db="EMBL/GenBank/DDBJ databases">
        <title>The Noncontiguous Finished genome of Desulfosporosinus youngiae DSM 17734.</title>
        <authorList>
            <consortium name="US DOE Joint Genome Institute (JGI-PGF)"/>
            <person name="Lucas S."/>
            <person name="Han J."/>
            <person name="Lapidus A."/>
            <person name="Cheng J.-F."/>
            <person name="Goodwin L."/>
            <person name="Pitluck S."/>
            <person name="Peters L."/>
            <person name="Ovchinnikova G."/>
            <person name="Lu M."/>
            <person name="Land M.L."/>
            <person name="Hauser L."/>
            <person name="Pester M."/>
            <person name="Spring S."/>
            <person name="Ollivier B."/>
            <person name="Rattei T."/>
            <person name="Klenk H.-P."/>
            <person name="Wagner M."/>
            <person name="Loy A."/>
            <person name="Woyke T.J."/>
        </authorList>
    </citation>
    <scope>NUCLEOTIDE SEQUENCE [LARGE SCALE GENOMIC DNA]</scope>
    <source>
        <strain evidence="2 3">DSM 17734</strain>
    </source>
</reference>
<organism evidence="2 3">
    <name type="scientific">Desulfosporosinus youngiae DSM 17734</name>
    <dbReference type="NCBI Taxonomy" id="768710"/>
    <lineage>
        <taxon>Bacteria</taxon>
        <taxon>Bacillati</taxon>
        <taxon>Bacillota</taxon>
        <taxon>Clostridia</taxon>
        <taxon>Eubacteriales</taxon>
        <taxon>Desulfitobacteriaceae</taxon>
        <taxon>Desulfosporosinus</taxon>
    </lineage>
</organism>
<dbReference type="OrthoDB" id="1808772at2"/>
<evidence type="ECO:0000313" key="3">
    <source>
        <dbReference type="Proteomes" id="UP000005104"/>
    </source>
</evidence>
<sequence>MQKIKDKLILGLVVGLLADIPKNLLCLTLFKADITTRKCSDLAASVFIPTYKVFSKKGTLFGILCDFVVGSLSGIATVYLITSTGKVTKKNALIKGLLSGLVSFGIFRGLFIKVGTSKCPKAYPKDMLTNITMSITSSVWGITAGLLTLLLGDKDLLEAKPCVPSNPSDKIQPSLKLS</sequence>
<dbReference type="STRING" id="768710.DesyoDRAFT_4193"/>
<evidence type="ECO:0000256" key="1">
    <source>
        <dbReference type="SAM" id="Phobius"/>
    </source>
</evidence>
<feature type="transmembrane region" description="Helical" evidence="1">
    <location>
        <begin position="93"/>
        <end position="111"/>
    </location>
</feature>
<protein>
    <submittedName>
        <fullName evidence="2">Uncharacterized protein</fullName>
    </submittedName>
</protein>
<keyword evidence="1" id="KW-1133">Transmembrane helix</keyword>
<accession>H5XXE6</accession>
<feature type="transmembrane region" description="Helical" evidence="1">
    <location>
        <begin position="131"/>
        <end position="151"/>
    </location>
</feature>
<keyword evidence="1" id="KW-0472">Membrane</keyword>
<dbReference type="Proteomes" id="UP000005104">
    <property type="component" value="Chromosome"/>
</dbReference>
<dbReference type="HOGENOM" id="CLU_1515552_0_0_9"/>
<dbReference type="EMBL" id="CM001441">
    <property type="protein sequence ID" value="EHQ91152.1"/>
    <property type="molecule type" value="Genomic_DNA"/>
</dbReference>
<gene>
    <name evidence="2" type="ORF">DesyoDRAFT_4193</name>
</gene>
<dbReference type="RefSeq" id="WP_007785936.1">
    <property type="nucleotide sequence ID" value="NZ_CM001441.1"/>
</dbReference>
<keyword evidence="1" id="KW-0812">Transmembrane</keyword>
<proteinExistence type="predicted"/>
<dbReference type="AlphaFoldDB" id="H5XXE6"/>
<evidence type="ECO:0000313" key="2">
    <source>
        <dbReference type="EMBL" id="EHQ91152.1"/>
    </source>
</evidence>
<keyword evidence="3" id="KW-1185">Reference proteome</keyword>
<name>H5XXE6_9FIRM</name>